<proteinExistence type="predicted"/>
<dbReference type="OrthoDB" id="667966at2"/>
<gene>
    <name evidence="5" type="ORF">NX02_p0385</name>
</gene>
<dbReference type="KEGG" id="ssan:NX02_p0385"/>
<reference evidence="5 6" key="1">
    <citation type="submission" date="2015-05" db="EMBL/GenBank/DDBJ databases">
        <title>Plasmid of Sphingomonas sanxanigenens NX02.</title>
        <authorList>
            <person name="Huang H."/>
            <person name="Ma T."/>
        </authorList>
    </citation>
    <scope>NUCLEOTIDE SEQUENCE [LARGE SCALE GENOMIC DNA]</scope>
    <source>
        <strain evidence="5 6">NX02</strain>
        <plasmid evidence="6">Plasmid pNXO2</plasmid>
    </source>
</reference>
<feature type="domain" description="HTH crp-type" evidence="4">
    <location>
        <begin position="132"/>
        <end position="201"/>
    </location>
</feature>
<geneLocation type="plasmid" evidence="5 6">
    <name>pNXO2</name>
</geneLocation>
<dbReference type="Pfam" id="PF13545">
    <property type="entry name" value="HTH_Crp_2"/>
    <property type="match status" value="1"/>
</dbReference>
<dbReference type="PRINTS" id="PR00034">
    <property type="entry name" value="HTHCRP"/>
</dbReference>
<keyword evidence="5" id="KW-0614">Plasmid</keyword>
<dbReference type="CDD" id="cd00092">
    <property type="entry name" value="HTH_CRP"/>
    <property type="match status" value="1"/>
</dbReference>
<dbReference type="Gene3D" id="1.10.10.10">
    <property type="entry name" value="Winged helix-like DNA-binding domain superfamily/Winged helix DNA-binding domain"/>
    <property type="match status" value="1"/>
</dbReference>
<accession>A0A0F7JVK1</accession>
<dbReference type="InterPro" id="IPR018490">
    <property type="entry name" value="cNMP-bd_dom_sf"/>
</dbReference>
<keyword evidence="6" id="KW-1185">Reference proteome</keyword>
<name>A0A0F7JVK1_9SPHN</name>
<dbReference type="GO" id="GO:0003677">
    <property type="term" value="F:DNA binding"/>
    <property type="evidence" value="ECO:0007669"/>
    <property type="project" value="UniProtKB-KW"/>
</dbReference>
<dbReference type="InterPro" id="IPR036390">
    <property type="entry name" value="WH_DNA-bd_sf"/>
</dbReference>
<keyword evidence="1" id="KW-0805">Transcription regulation</keyword>
<organism evidence="5 6">
    <name type="scientific">Sphingomonas sanxanigenens DSM 19645 = NX02</name>
    <dbReference type="NCBI Taxonomy" id="1123269"/>
    <lineage>
        <taxon>Bacteria</taxon>
        <taxon>Pseudomonadati</taxon>
        <taxon>Pseudomonadota</taxon>
        <taxon>Alphaproteobacteria</taxon>
        <taxon>Sphingomonadales</taxon>
        <taxon>Sphingomonadaceae</taxon>
        <taxon>Sphingomonas</taxon>
    </lineage>
</organism>
<sequence length="213" mass="24224">MNRGRKVVPPPLGNGFNSKLIMLKDRQELPARPESDGLYWILSGAIQTSIISEDGRRWIGGFYLPGEFILLERDEVRSQFAQALCLTSLIMTDRSVLEGLSQFDHFTCATITTWFLRTYRIALRTGFLLGRSNAMERLAFFLLDLMQRLEGRRHFHLLMSRADIGDHLGLTSETVTRTFTLLQRHNYVQVNGRNLEILDPIGLARLAAAVVTT</sequence>
<dbReference type="GO" id="GO:0006355">
    <property type="term" value="P:regulation of DNA-templated transcription"/>
    <property type="evidence" value="ECO:0007669"/>
    <property type="project" value="InterPro"/>
</dbReference>
<dbReference type="EMBL" id="CP011450">
    <property type="protein sequence ID" value="AKH18718.1"/>
    <property type="molecule type" value="Genomic_DNA"/>
</dbReference>
<dbReference type="Gene3D" id="2.60.120.10">
    <property type="entry name" value="Jelly Rolls"/>
    <property type="match status" value="1"/>
</dbReference>
<protein>
    <submittedName>
        <fullName evidence="5">Crp/Fnr family transcriptional regulator</fullName>
    </submittedName>
</protein>
<dbReference type="SUPFAM" id="SSF51206">
    <property type="entry name" value="cAMP-binding domain-like"/>
    <property type="match status" value="1"/>
</dbReference>
<dbReference type="Proteomes" id="UP000018851">
    <property type="component" value="Plasmid pNXO2"/>
</dbReference>
<dbReference type="SMART" id="SM00419">
    <property type="entry name" value="HTH_CRP"/>
    <property type="match status" value="1"/>
</dbReference>
<evidence type="ECO:0000256" key="1">
    <source>
        <dbReference type="ARBA" id="ARBA00023015"/>
    </source>
</evidence>
<dbReference type="InterPro" id="IPR012318">
    <property type="entry name" value="HTH_CRP"/>
</dbReference>
<dbReference type="InterPro" id="IPR036388">
    <property type="entry name" value="WH-like_DNA-bd_sf"/>
</dbReference>
<keyword evidence="3" id="KW-0804">Transcription</keyword>
<dbReference type="PROSITE" id="PS51063">
    <property type="entry name" value="HTH_CRP_2"/>
    <property type="match status" value="1"/>
</dbReference>
<dbReference type="RefSeq" id="WP_047100283.1">
    <property type="nucleotide sequence ID" value="NZ_CP011450.1"/>
</dbReference>
<evidence type="ECO:0000259" key="4">
    <source>
        <dbReference type="PROSITE" id="PS51063"/>
    </source>
</evidence>
<evidence type="ECO:0000256" key="3">
    <source>
        <dbReference type="ARBA" id="ARBA00023163"/>
    </source>
</evidence>
<dbReference type="AlphaFoldDB" id="A0A0F7JVK1"/>
<dbReference type="SUPFAM" id="SSF46785">
    <property type="entry name" value="Winged helix' DNA-binding domain"/>
    <property type="match status" value="1"/>
</dbReference>
<dbReference type="InterPro" id="IPR014710">
    <property type="entry name" value="RmlC-like_jellyroll"/>
</dbReference>
<evidence type="ECO:0000313" key="5">
    <source>
        <dbReference type="EMBL" id="AKH18718.1"/>
    </source>
</evidence>
<evidence type="ECO:0000256" key="2">
    <source>
        <dbReference type="ARBA" id="ARBA00023125"/>
    </source>
</evidence>
<keyword evidence="2" id="KW-0238">DNA-binding</keyword>
<evidence type="ECO:0000313" key="6">
    <source>
        <dbReference type="Proteomes" id="UP000018851"/>
    </source>
</evidence>